<sequence>MDDLASRVQDLPPQLYNLIYNDVFTPSTTTINLIDKTYKPPSTLQVDRQSRVIFAMAYYGKGTTIISEALFPGRVVDWLSSLNTRHLARLRKAKYLLRFDEETLKSRWSFAIKVLGGVEGVKQEFVHAHANDVAQLLKQKGLTPNISDLRVEAEARTFTTPRQYKVPSVIHTIQASMEDLANRVQGLPPELYNHIYYEVFTPTTPTIRIDEFYNPPLAMQVDHHSRSLFTERYYSEHAIIVADTIDWGLVLEWLKSLSSPHLAHLCGARYIVTADMVVQRSEMEAFKDAYTSGYAKGFATQLRTMRGVGVDWTSLRIEIEVEGEE</sequence>
<evidence type="ECO:0000313" key="2">
    <source>
        <dbReference type="Proteomes" id="UP001281147"/>
    </source>
</evidence>
<name>A0ACC3N9D2_9PEZI</name>
<dbReference type="EMBL" id="JAUTXU010000067">
    <property type="protein sequence ID" value="KAK3712794.1"/>
    <property type="molecule type" value="Genomic_DNA"/>
</dbReference>
<protein>
    <submittedName>
        <fullName evidence="1">Uncharacterized protein</fullName>
    </submittedName>
</protein>
<comment type="caution">
    <text evidence="1">The sequence shown here is derived from an EMBL/GenBank/DDBJ whole genome shotgun (WGS) entry which is preliminary data.</text>
</comment>
<proteinExistence type="predicted"/>
<organism evidence="1 2">
    <name type="scientific">Vermiconidia calcicola</name>
    <dbReference type="NCBI Taxonomy" id="1690605"/>
    <lineage>
        <taxon>Eukaryota</taxon>
        <taxon>Fungi</taxon>
        <taxon>Dikarya</taxon>
        <taxon>Ascomycota</taxon>
        <taxon>Pezizomycotina</taxon>
        <taxon>Dothideomycetes</taxon>
        <taxon>Dothideomycetidae</taxon>
        <taxon>Mycosphaerellales</taxon>
        <taxon>Extremaceae</taxon>
        <taxon>Vermiconidia</taxon>
    </lineage>
</organism>
<reference evidence="1" key="1">
    <citation type="submission" date="2023-07" db="EMBL/GenBank/DDBJ databases">
        <title>Black Yeasts Isolated from many extreme environments.</title>
        <authorList>
            <person name="Coleine C."/>
            <person name="Stajich J.E."/>
            <person name="Selbmann L."/>
        </authorList>
    </citation>
    <scope>NUCLEOTIDE SEQUENCE</scope>
    <source>
        <strain evidence="1">CCFEE 5714</strain>
    </source>
</reference>
<dbReference type="Proteomes" id="UP001281147">
    <property type="component" value="Unassembled WGS sequence"/>
</dbReference>
<gene>
    <name evidence="1" type="ORF">LTR37_008885</name>
</gene>
<evidence type="ECO:0000313" key="1">
    <source>
        <dbReference type="EMBL" id="KAK3712794.1"/>
    </source>
</evidence>
<accession>A0ACC3N9D2</accession>
<keyword evidence="2" id="KW-1185">Reference proteome</keyword>